<dbReference type="PANTHER" id="PTHR47510:SF3">
    <property type="entry name" value="ENDO_EXONUCLEASE_PHOSPHATASE DOMAIN-CONTAINING PROTEIN"/>
    <property type="match status" value="1"/>
</dbReference>
<dbReference type="GO" id="GO:0016706">
    <property type="term" value="F:2-oxoglutarate-dependent dioxygenase activity"/>
    <property type="evidence" value="ECO:0007669"/>
    <property type="project" value="InterPro"/>
</dbReference>
<dbReference type="InterPro" id="IPR043502">
    <property type="entry name" value="DNA/RNA_pol_sf"/>
</dbReference>
<sequence>MWQGLQSITDYKKKTSPVTDQDVLLPGGLNNFFARFEDNTVPLTRPATNTCGLSFNAAEVSKTLKRVNPRRAAGPDGIPSRALRACADQLAGVFTDIFNQSLSQSAVPTCFKRATIVPVPKLIKLETLGLDPVLCNWVLDFLTGRPEVVRVGNNISTPLILNTGAPQGCVLSPLLYSLFTHDCMATHASNSIIKFADDTTVVGLITINDETAYREEVRALGVWCQENNLTLNVNKTKEMIVDFRKQQREHPPIHIDGMVVERVVSFKFLCVHITDKLNWSTHTDSIVKKAQQRLFNLRRLKKFGLSPKALTNFYRCTIESILSGCITAWYGNCSAHNRKALQRVVRSAQRITGGKLPALQDTYTTRCHRKAIKIIKDNNHPSHCLFTPLSSRRRGQCRCIKPGTERLKNSFYLKAIRLLNSHH</sequence>
<dbReference type="PROSITE" id="PS50878">
    <property type="entry name" value="RT_POL"/>
    <property type="match status" value="1"/>
</dbReference>
<feature type="domain" description="Reverse transcriptase" evidence="1">
    <location>
        <begin position="1"/>
        <end position="260"/>
    </location>
</feature>
<accession>A0A8L0DMU0</accession>
<reference evidence="2" key="1">
    <citation type="submission" date="2020-07" db="EMBL/GenBank/DDBJ databases">
        <title>A long reads based de novo assembly of the rainbow trout Arlee double haploid line genome.</title>
        <authorList>
            <person name="Gao G."/>
            <person name="Palti Y."/>
        </authorList>
    </citation>
    <scope>NUCLEOTIDE SEQUENCE [LARGE SCALE GENOMIC DNA]</scope>
</reference>
<reference evidence="2" key="3">
    <citation type="submission" date="2025-09" db="UniProtKB">
        <authorList>
            <consortium name="Ensembl"/>
        </authorList>
    </citation>
    <scope>IDENTIFICATION</scope>
</reference>
<dbReference type="GeneTree" id="ENSGT01020000230367"/>
<keyword evidence="3" id="KW-1185">Reference proteome</keyword>
<dbReference type="PANTHER" id="PTHR47510">
    <property type="entry name" value="REVERSE TRANSCRIPTASE DOMAIN-CONTAINING PROTEIN"/>
    <property type="match status" value="1"/>
</dbReference>
<reference evidence="2" key="2">
    <citation type="submission" date="2025-08" db="UniProtKB">
        <authorList>
            <consortium name="Ensembl"/>
        </authorList>
    </citation>
    <scope>IDENTIFICATION</scope>
</reference>
<evidence type="ECO:0000259" key="1">
    <source>
        <dbReference type="PROSITE" id="PS50878"/>
    </source>
</evidence>
<organism evidence="2 3">
    <name type="scientific">Oncorhynchus mykiss</name>
    <name type="common">Rainbow trout</name>
    <name type="synonym">Salmo gairdneri</name>
    <dbReference type="NCBI Taxonomy" id="8022"/>
    <lineage>
        <taxon>Eukaryota</taxon>
        <taxon>Metazoa</taxon>
        <taxon>Chordata</taxon>
        <taxon>Craniata</taxon>
        <taxon>Vertebrata</taxon>
        <taxon>Euteleostomi</taxon>
        <taxon>Actinopterygii</taxon>
        <taxon>Neopterygii</taxon>
        <taxon>Teleostei</taxon>
        <taxon>Protacanthopterygii</taxon>
        <taxon>Salmoniformes</taxon>
        <taxon>Salmonidae</taxon>
        <taxon>Salmoninae</taxon>
        <taxon>Oncorhynchus</taxon>
    </lineage>
</organism>
<dbReference type="SUPFAM" id="SSF56672">
    <property type="entry name" value="DNA/RNA polymerases"/>
    <property type="match status" value="1"/>
</dbReference>
<dbReference type="InterPro" id="IPR000477">
    <property type="entry name" value="RT_dom"/>
</dbReference>
<dbReference type="GO" id="GO:0008168">
    <property type="term" value="F:methyltransferase activity"/>
    <property type="evidence" value="ECO:0007669"/>
    <property type="project" value="InterPro"/>
</dbReference>
<dbReference type="Pfam" id="PF00078">
    <property type="entry name" value="RVT_1"/>
    <property type="match status" value="1"/>
</dbReference>
<evidence type="ECO:0000313" key="3">
    <source>
        <dbReference type="Proteomes" id="UP000694395"/>
    </source>
</evidence>
<dbReference type="Proteomes" id="UP000694395">
    <property type="component" value="Chromosome 10"/>
</dbReference>
<name>A0A8L0DMU0_ONCMY</name>
<dbReference type="AlphaFoldDB" id="A0A8L0DMU0"/>
<dbReference type="InterPro" id="IPR015095">
    <property type="entry name" value="AlkB_hom8_N"/>
</dbReference>
<proteinExistence type="predicted"/>
<dbReference type="Ensembl" id="ENSOMYT00000136025.1">
    <property type="protein sequence ID" value="ENSOMYP00000126772.1"/>
    <property type="gene ID" value="ENSOMYG00000070377.1"/>
</dbReference>
<dbReference type="Pfam" id="PF09004">
    <property type="entry name" value="ALKBH8_N"/>
    <property type="match status" value="1"/>
</dbReference>
<evidence type="ECO:0000313" key="2">
    <source>
        <dbReference type="Ensembl" id="ENSOMYP00000126772.1"/>
    </source>
</evidence>
<protein>
    <recommendedName>
        <fullName evidence="1">Reverse transcriptase domain-containing protein</fullName>
    </recommendedName>
</protein>